<dbReference type="SUPFAM" id="SSF46626">
    <property type="entry name" value="Cytochrome c"/>
    <property type="match status" value="1"/>
</dbReference>
<gene>
    <name evidence="7" type="ORF">NBZ79_14180</name>
</gene>
<feature type="signal peptide" evidence="5">
    <location>
        <begin position="1"/>
        <end position="28"/>
    </location>
</feature>
<evidence type="ECO:0000256" key="4">
    <source>
        <dbReference type="PROSITE-ProRule" id="PRU00433"/>
    </source>
</evidence>
<evidence type="ECO:0000256" key="3">
    <source>
        <dbReference type="ARBA" id="ARBA00023004"/>
    </source>
</evidence>
<accession>A0ABY4VZK5</accession>
<dbReference type="EMBL" id="CP098747">
    <property type="protein sequence ID" value="USG60315.1"/>
    <property type="molecule type" value="Genomic_DNA"/>
</dbReference>
<sequence>MIKKYGWVILAAIGSISIATIMSGSPLAAGTKEDAQNAGKGHYSLYCINCHGPNMVNIGTRSYDLRKFPLNDRPRFLTSVQEGKKDMPAWKDILTEEEILEIWEYVKTRGR</sequence>
<keyword evidence="2 4" id="KW-0479">Metal-binding</keyword>
<keyword evidence="8" id="KW-1185">Reference proteome</keyword>
<organism evidence="7 8">
    <name type="scientific">Sneathiella marina</name>
    <dbReference type="NCBI Taxonomy" id="2950108"/>
    <lineage>
        <taxon>Bacteria</taxon>
        <taxon>Pseudomonadati</taxon>
        <taxon>Pseudomonadota</taxon>
        <taxon>Alphaproteobacteria</taxon>
        <taxon>Sneathiellales</taxon>
        <taxon>Sneathiellaceae</taxon>
        <taxon>Sneathiella</taxon>
    </lineage>
</organism>
<dbReference type="InterPro" id="IPR036909">
    <property type="entry name" value="Cyt_c-like_dom_sf"/>
</dbReference>
<dbReference type="InterPro" id="IPR009056">
    <property type="entry name" value="Cyt_c-like_dom"/>
</dbReference>
<dbReference type="RefSeq" id="WP_251933167.1">
    <property type="nucleotide sequence ID" value="NZ_CP098747.1"/>
</dbReference>
<evidence type="ECO:0000313" key="8">
    <source>
        <dbReference type="Proteomes" id="UP001056291"/>
    </source>
</evidence>
<name>A0ABY4VZK5_9PROT</name>
<dbReference type="Pfam" id="PF13442">
    <property type="entry name" value="Cytochrome_CBB3"/>
    <property type="match status" value="1"/>
</dbReference>
<evidence type="ECO:0000256" key="2">
    <source>
        <dbReference type="ARBA" id="ARBA00022723"/>
    </source>
</evidence>
<proteinExistence type="predicted"/>
<protein>
    <submittedName>
        <fullName evidence="7">Cytochrome c</fullName>
    </submittedName>
</protein>
<keyword evidence="1 4" id="KW-0349">Heme</keyword>
<feature type="chain" id="PRO_5047154520" evidence="5">
    <location>
        <begin position="29"/>
        <end position="111"/>
    </location>
</feature>
<reference evidence="7" key="1">
    <citation type="submission" date="2022-06" db="EMBL/GenBank/DDBJ databases">
        <title>Sneathiella actinostolidae sp. nov., isolated from a sea anemonein the Western Pacific Ocean.</title>
        <authorList>
            <person name="Wei M.J."/>
        </authorList>
    </citation>
    <scope>NUCLEOTIDE SEQUENCE</scope>
    <source>
        <strain evidence="7">PHK-P5</strain>
    </source>
</reference>
<evidence type="ECO:0000259" key="6">
    <source>
        <dbReference type="PROSITE" id="PS51007"/>
    </source>
</evidence>
<evidence type="ECO:0000313" key="7">
    <source>
        <dbReference type="EMBL" id="USG60315.1"/>
    </source>
</evidence>
<keyword evidence="5" id="KW-0732">Signal</keyword>
<dbReference type="Proteomes" id="UP001056291">
    <property type="component" value="Chromosome"/>
</dbReference>
<dbReference type="PROSITE" id="PS51007">
    <property type="entry name" value="CYTC"/>
    <property type="match status" value="1"/>
</dbReference>
<evidence type="ECO:0000256" key="5">
    <source>
        <dbReference type="SAM" id="SignalP"/>
    </source>
</evidence>
<feature type="domain" description="Cytochrome c" evidence="6">
    <location>
        <begin position="34"/>
        <end position="110"/>
    </location>
</feature>
<evidence type="ECO:0000256" key="1">
    <source>
        <dbReference type="ARBA" id="ARBA00022617"/>
    </source>
</evidence>
<keyword evidence="3 4" id="KW-0408">Iron</keyword>
<dbReference type="Gene3D" id="1.10.760.10">
    <property type="entry name" value="Cytochrome c-like domain"/>
    <property type="match status" value="1"/>
</dbReference>